<evidence type="ECO:0000313" key="3">
    <source>
        <dbReference type="Proteomes" id="UP000464865"/>
    </source>
</evidence>
<keyword evidence="1" id="KW-0732">Signal</keyword>
<reference evidence="2 3" key="1">
    <citation type="submission" date="2020-02" db="EMBL/GenBank/DDBJ databases">
        <title>Plant-Promoting Endophytic Bacterium Rhizobium oryzihabitans sp. nov., Isolated from the Root of Rice.</title>
        <authorList>
            <person name="zhao J."/>
            <person name="Zhang G."/>
        </authorList>
    </citation>
    <scope>NUCLEOTIDE SEQUENCE [LARGE SCALE GENOMIC DNA]</scope>
    <source>
        <strain evidence="2 3">M15</strain>
    </source>
</reference>
<dbReference type="Gene3D" id="3.30.1150.10">
    <property type="match status" value="1"/>
</dbReference>
<feature type="signal peptide" evidence="1">
    <location>
        <begin position="1"/>
        <end position="25"/>
    </location>
</feature>
<evidence type="ECO:0000313" key="2">
    <source>
        <dbReference type="EMBL" id="QIB39391.1"/>
    </source>
</evidence>
<evidence type="ECO:0000256" key="1">
    <source>
        <dbReference type="SAM" id="SignalP"/>
    </source>
</evidence>
<dbReference type="PIRSF" id="PIRSF034077">
    <property type="entry name" value="UCP034077"/>
    <property type="match status" value="1"/>
</dbReference>
<keyword evidence="3" id="KW-1185">Reference proteome</keyword>
<name>A0A7L5BKH6_9HYPH</name>
<gene>
    <name evidence="2" type="ORF">G3A56_02950</name>
</gene>
<dbReference type="SUPFAM" id="SSF74653">
    <property type="entry name" value="TolA/TonB C-terminal domain"/>
    <property type="match status" value="1"/>
</dbReference>
<dbReference type="KEGG" id="roy:G3A56_02950"/>
<protein>
    <submittedName>
        <fullName evidence="2">Cell envelope integrity protein TolA</fullName>
    </submittedName>
</protein>
<proteinExistence type="predicted"/>
<accession>A0A7L5BKH6</accession>
<feature type="chain" id="PRO_5029601333" evidence="1">
    <location>
        <begin position="26"/>
        <end position="142"/>
    </location>
</feature>
<organism evidence="2 3">
    <name type="scientific">Rhizobium oryzihabitans</name>
    <dbReference type="NCBI Taxonomy" id="2267833"/>
    <lineage>
        <taxon>Bacteria</taxon>
        <taxon>Pseudomonadati</taxon>
        <taxon>Pseudomonadota</taxon>
        <taxon>Alphaproteobacteria</taxon>
        <taxon>Hyphomicrobiales</taxon>
        <taxon>Rhizobiaceae</taxon>
        <taxon>Rhizobium/Agrobacterium group</taxon>
        <taxon>Rhizobium</taxon>
    </lineage>
</organism>
<dbReference type="EMBL" id="CP048632">
    <property type="protein sequence ID" value="QIB39391.1"/>
    <property type="molecule type" value="Genomic_DNA"/>
</dbReference>
<dbReference type="InterPro" id="IPR014587">
    <property type="entry name" value="UCP034077"/>
</dbReference>
<dbReference type="AlphaFoldDB" id="A0A7L5BKH6"/>
<dbReference type="Proteomes" id="UP000464865">
    <property type="component" value="Chromosome M15-11"/>
</dbReference>
<sequence>MFLVSRGLHLSGLVALAILAGGALTQASGQSRQCKDPTPASNLNEMFDAIYACWVPPEDTEGLVVTLRFVLHKDGEIRGKVVVVASRPQEESPRRQAFIDSAINAVKQAAPVPFTEEFGGRIAGRPLEPRFIGAKSVTETKL</sequence>